<evidence type="ECO:0000256" key="2">
    <source>
        <dbReference type="ARBA" id="ARBA00004389"/>
    </source>
</evidence>
<evidence type="ECO:0000256" key="23">
    <source>
        <dbReference type="ARBA" id="ARBA00047855"/>
    </source>
</evidence>
<keyword evidence="13 35" id="KW-1133">Transmembrane helix</keyword>
<organism evidence="36 37">
    <name type="scientific">Dermatophagoides pteronyssinus</name>
    <name type="common">European house dust mite</name>
    <dbReference type="NCBI Taxonomy" id="6956"/>
    <lineage>
        <taxon>Eukaryota</taxon>
        <taxon>Metazoa</taxon>
        <taxon>Ecdysozoa</taxon>
        <taxon>Arthropoda</taxon>
        <taxon>Chelicerata</taxon>
        <taxon>Arachnida</taxon>
        <taxon>Acari</taxon>
        <taxon>Acariformes</taxon>
        <taxon>Sarcoptiformes</taxon>
        <taxon>Astigmata</taxon>
        <taxon>Psoroptidia</taxon>
        <taxon>Analgoidea</taxon>
        <taxon>Pyroglyphidae</taxon>
        <taxon>Dermatophagoidinae</taxon>
        <taxon>Dermatophagoides</taxon>
    </lineage>
</organism>
<evidence type="ECO:0000256" key="3">
    <source>
        <dbReference type="ARBA" id="ARBA00004524"/>
    </source>
</evidence>
<dbReference type="InterPro" id="IPR050346">
    <property type="entry name" value="FMO-like"/>
</dbReference>
<feature type="transmembrane region" description="Helical" evidence="35">
    <location>
        <begin position="520"/>
        <end position="539"/>
    </location>
</feature>
<dbReference type="InterPro" id="IPR002257">
    <property type="entry name" value="Flavin_mOase_5"/>
</dbReference>
<dbReference type="InterPro" id="IPR036188">
    <property type="entry name" value="FAD/NAD-bd_sf"/>
</dbReference>
<evidence type="ECO:0000256" key="22">
    <source>
        <dbReference type="ARBA" id="ARBA00047574"/>
    </source>
</evidence>
<dbReference type="AlphaFoldDB" id="A0A6P6YJG9"/>
<dbReference type="SUPFAM" id="SSF51905">
    <property type="entry name" value="FAD/NAD(P)-binding domain"/>
    <property type="match status" value="2"/>
</dbReference>
<evidence type="ECO:0000256" key="4">
    <source>
        <dbReference type="ARBA" id="ARBA00009183"/>
    </source>
</evidence>
<protein>
    <recommendedName>
        <fullName evidence="34">Flavin-containing monooxygenase</fullName>
        <ecNumber evidence="34">1.-.-.-</ecNumber>
    </recommendedName>
</protein>
<keyword evidence="17 33" id="KW-0472">Membrane</keyword>
<evidence type="ECO:0000256" key="30">
    <source>
        <dbReference type="ARBA" id="ARBA00048990"/>
    </source>
</evidence>
<comment type="catalytic activity">
    <reaction evidence="23">
        <text>sulcatone + NADPH + O2 + H(+) = 4-methylpent-3-en-1-yl acetate + NADP(+) + H2O</text>
        <dbReference type="Rhea" id="RHEA:54864"/>
        <dbReference type="ChEBI" id="CHEBI:15377"/>
        <dbReference type="ChEBI" id="CHEBI:15378"/>
        <dbReference type="ChEBI" id="CHEBI:15379"/>
        <dbReference type="ChEBI" id="CHEBI:16310"/>
        <dbReference type="ChEBI" id="CHEBI:57783"/>
        <dbReference type="ChEBI" id="CHEBI:58349"/>
        <dbReference type="ChEBI" id="CHEBI:138373"/>
    </reaction>
    <physiologicalReaction direction="left-to-right" evidence="23">
        <dbReference type="Rhea" id="RHEA:54865"/>
    </physiologicalReaction>
</comment>
<dbReference type="GO" id="GO:0050661">
    <property type="term" value="F:NADP binding"/>
    <property type="evidence" value="ECO:0007669"/>
    <property type="project" value="InterPro"/>
</dbReference>
<comment type="catalytic activity">
    <reaction evidence="20">
        <text>hypotaurine + NADH + O2 + H(+) = taurine + NAD(+) + H2O</text>
        <dbReference type="Rhea" id="RHEA:74111"/>
        <dbReference type="ChEBI" id="CHEBI:15377"/>
        <dbReference type="ChEBI" id="CHEBI:15378"/>
        <dbReference type="ChEBI" id="CHEBI:15379"/>
        <dbReference type="ChEBI" id="CHEBI:57540"/>
        <dbReference type="ChEBI" id="CHEBI:57853"/>
        <dbReference type="ChEBI" id="CHEBI:57945"/>
        <dbReference type="ChEBI" id="CHEBI:507393"/>
        <dbReference type="EC" id="1.14.13.8"/>
    </reaction>
    <physiologicalReaction direction="left-to-right" evidence="20">
        <dbReference type="Rhea" id="RHEA:74112"/>
    </physiologicalReaction>
</comment>
<comment type="catalytic activity">
    <reaction evidence="29">
        <text>(2E)-geranial + NADPH + O2 + H(+) = (1E)-2,6-dimethylhepta-1,5-dien-1-yl formate + NADP(+) + H2O</text>
        <dbReference type="Rhea" id="RHEA:54860"/>
        <dbReference type="ChEBI" id="CHEBI:15377"/>
        <dbReference type="ChEBI" id="CHEBI:15378"/>
        <dbReference type="ChEBI" id="CHEBI:15379"/>
        <dbReference type="ChEBI" id="CHEBI:16980"/>
        <dbReference type="ChEBI" id="CHEBI:57783"/>
        <dbReference type="ChEBI" id="CHEBI:58349"/>
        <dbReference type="ChEBI" id="CHEBI:138375"/>
    </reaction>
    <physiologicalReaction direction="left-to-right" evidence="29">
        <dbReference type="Rhea" id="RHEA:54861"/>
    </physiologicalReaction>
</comment>
<comment type="catalytic activity">
    <reaction evidence="31">
        <text>N,N-dimethylaniline + NADPH + O2 + H(+) = N,N-dimethylaniline N-oxide + NADP(+) + H2O</text>
        <dbReference type="Rhea" id="RHEA:24468"/>
        <dbReference type="ChEBI" id="CHEBI:15377"/>
        <dbReference type="ChEBI" id="CHEBI:15378"/>
        <dbReference type="ChEBI" id="CHEBI:15379"/>
        <dbReference type="ChEBI" id="CHEBI:16269"/>
        <dbReference type="ChEBI" id="CHEBI:17735"/>
        <dbReference type="ChEBI" id="CHEBI:57783"/>
        <dbReference type="ChEBI" id="CHEBI:58349"/>
        <dbReference type="EC" id="1.14.13.8"/>
    </reaction>
    <physiologicalReaction direction="left-to-right" evidence="31">
        <dbReference type="Rhea" id="RHEA:24469"/>
    </physiologicalReaction>
</comment>
<comment type="catalytic activity">
    <reaction evidence="21">
        <text>hexan-3-one + NADPH + O2 + H(+) = propyl propanoate + NADP(+) + H2O</text>
        <dbReference type="Rhea" id="RHEA:54848"/>
        <dbReference type="ChEBI" id="CHEBI:15377"/>
        <dbReference type="ChEBI" id="CHEBI:15378"/>
        <dbReference type="ChEBI" id="CHEBI:15379"/>
        <dbReference type="ChEBI" id="CHEBI:57783"/>
        <dbReference type="ChEBI" id="CHEBI:58349"/>
        <dbReference type="ChEBI" id="CHEBI:89828"/>
        <dbReference type="ChEBI" id="CHEBI:89891"/>
    </reaction>
    <physiologicalReaction direction="left-to-right" evidence="21">
        <dbReference type="Rhea" id="RHEA:54849"/>
    </physiologicalReaction>
</comment>
<sequence length="545" mass="62565">MTKRIAIIGAGVCGITSAKACVEQNFEPIVFEKTDYTCGLWRYQENLDEDGIASVMKSTVINTSKEISAFSDYPPPTNLSNYMHNTKLCAYFDSYGEVFGFKKYVRFRHEILSLELADDFDRTGRWKVTYKNLNKNEQKTEIFDGVMVCIGHHSKPYYAKFPGQEKFKGTITHTHSLKHSKGFEDKIVVVVGIGNSSLDASVELATVTKQLYLSTRRGAWITRRVGKNGVPGDAEFLRRWVTYVTSALPFSWICSHYERHLNENFDHDLYQIKPKHRALSQHITINDALANRILSGVVVIKSDIERFTEDGIIFQGEKEVTKCDAVILGTGYRFDYPFLSQEILPVIDNAVRLYKFQFIPTIKPAHTLAFIGLIQPIGPIFPIAELQARWFAQLMLGRKQLPSKTIMNTDIDRRLNEMRQRYYGSSRHTIEVEFTPFMDELANEVGCMPTVWKYLFTDPKLFKTLLMEPSVAYQYRLIGPNKWKGARDAQIKAIDRIQSALETNKIYTEKNQTKSLRSSLTSTIFMTIIISLLMFVMFIRRSLNV</sequence>
<keyword evidence="8 35" id="KW-0812">Transmembrane</keyword>
<comment type="similarity">
    <text evidence="4 33 34">Belongs to the FMO family.</text>
</comment>
<evidence type="ECO:0000256" key="35">
    <source>
        <dbReference type="SAM" id="Phobius"/>
    </source>
</evidence>
<keyword evidence="7 33" id="KW-0285">Flavoprotein</keyword>
<evidence type="ECO:0000256" key="27">
    <source>
        <dbReference type="ARBA" id="ARBA00048088"/>
    </source>
</evidence>
<evidence type="ECO:0000256" key="20">
    <source>
        <dbReference type="ARBA" id="ARBA00047338"/>
    </source>
</evidence>
<dbReference type="GO" id="GO:0006629">
    <property type="term" value="P:lipid metabolic process"/>
    <property type="evidence" value="ECO:0007669"/>
    <property type="project" value="UniProtKB-KW"/>
</dbReference>
<keyword evidence="6" id="KW-0597">Phosphoprotein</keyword>
<evidence type="ECO:0000256" key="10">
    <source>
        <dbReference type="ARBA" id="ARBA00022827"/>
    </source>
</evidence>
<dbReference type="EC" id="1.-.-.-" evidence="34"/>
<evidence type="ECO:0000256" key="26">
    <source>
        <dbReference type="ARBA" id="ARBA00048041"/>
    </source>
</evidence>
<evidence type="ECO:0000256" key="33">
    <source>
        <dbReference type="PIRNR" id="PIRNR000332"/>
    </source>
</evidence>
<evidence type="ECO:0000256" key="13">
    <source>
        <dbReference type="ARBA" id="ARBA00022989"/>
    </source>
</evidence>
<dbReference type="PRINTS" id="PR01125">
    <property type="entry name" value="FMOXYGENASE5"/>
</dbReference>
<accession>A0A6P6YJG9</accession>
<dbReference type="GO" id="GO:0016174">
    <property type="term" value="F:NAD(P)H oxidase H2O2-forming activity"/>
    <property type="evidence" value="ECO:0007669"/>
    <property type="project" value="UniProtKB-EC"/>
</dbReference>
<evidence type="ECO:0000256" key="9">
    <source>
        <dbReference type="ARBA" id="ARBA00022824"/>
    </source>
</evidence>
<dbReference type="FunFam" id="3.50.50.60:FF:000159">
    <property type="entry name" value="Dimethylaniline monooxygenase [N-oxide-forming]"/>
    <property type="match status" value="1"/>
</dbReference>
<keyword evidence="10 33" id="KW-0274">FAD</keyword>
<evidence type="ECO:0000256" key="19">
    <source>
        <dbReference type="ARBA" id="ARBA00045957"/>
    </source>
</evidence>
<evidence type="ECO:0000256" key="11">
    <source>
        <dbReference type="ARBA" id="ARBA00022848"/>
    </source>
</evidence>
<comment type="catalytic activity">
    <reaction evidence="24">
        <text>NADPH + O2 + H(+) = H2O2 + NADP(+)</text>
        <dbReference type="Rhea" id="RHEA:11260"/>
        <dbReference type="ChEBI" id="CHEBI:15378"/>
        <dbReference type="ChEBI" id="CHEBI:15379"/>
        <dbReference type="ChEBI" id="CHEBI:16240"/>
        <dbReference type="ChEBI" id="CHEBI:57783"/>
        <dbReference type="ChEBI" id="CHEBI:58349"/>
        <dbReference type="EC" id="1.6.3.1"/>
    </reaction>
    <physiologicalReaction direction="left-to-right" evidence="24">
        <dbReference type="Rhea" id="RHEA:11261"/>
    </physiologicalReaction>
</comment>
<evidence type="ECO:0000256" key="18">
    <source>
        <dbReference type="ARBA" id="ARBA00045722"/>
    </source>
</evidence>
<dbReference type="InParanoid" id="A0A6P6YJG9"/>
<evidence type="ECO:0000256" key="14">
    <source>
        <dbReference type="ARBA" id="ARBA00023002"/>
    </source>
</evidence>
<proteinExistence type="inferred from homology"/>
<keyword evidence="16" id="KW-0443">Lipid metabolism</keyword>
<dbReference type="Gene3D" id="3.50.50.60">
    <property type="entry name" value="FAD/NAD(P)-binding domain"/>
    <property type="match status" value="2"/>
</dbReference>
<evidence type="ECO:0000256" key="17">
    <source>
        <dbReference type="ARBA" id="ARBA00023136"/>
    </source>
</evidence>
<comment type="function">
    <text evidence="18">Acts as a Baeyer-Villiger monooxygenase on a broad range of substrates. Catalyzes the insertion of an oxygen atom into a carbon-carbon bond adjacent to a carbonyl, which converts ketones to esters. Active on diverse carbonyl compounds, whereas soft nucleophiles are mostly non- or poorly reactive. In contrast with other forms of FMO it is non- or poorly active on 'classical' substrates such as drugs, pesticides, and dietary components containing soft nucleophilic heteroatoms. Able to oxidize drug molecules bearing a carbonyl group on an aliphatic chain, such as nabumetone and pentoxifylline. Also, in the absence of substrates, shows slow but yet significant NADPH oxidase activity. Acts as a positive modulator of cholesterol biosynthesis as well as glucose homeostasis, promoting metabolic aging via pleiotropic effects.</text>
</comment>
<evidence type="ECO:0000256" key="28">
    <source>
        <dbReference type="ARBA" id="ARBA00048459"/>
    </source>
</evidence>
<evidence type="ECO:0000256" key="29">
    <source>
        <dbReference type="ARBA" id="ARBA00048989"/>
    </source>
</evidence>
<dbReference type="OrthoDB" id="66881at2759"/>
<comment type="cofactor">
    <cofactor evidence="1 33 34">
        <name>FAD</name>
        <dbReference type="ChEBI" id="CHEBI:57692"/>
    </cofactor>
</comment>
<dbReference type="PANTHER" id="PTHR23023">
    <property type="entry name" value="DIMETHYLANILINE MONOOXYGENASE"/>
    <property type="match status" value="1"/>
</dbReference>
<evidence type="ECO:0000256" key="16">
    <source>
        <dbReference type="ARBA" id="ARBA00023098"/>
    </source>
</evidence>
<keyword evidence="9 33" id="KW-0256">Endoplasmic reticulum</keyword>
<keyword evidence="5" id="KW-0488">Methylation</keyword>
<dbReference type="PRINTS" id="PR00370">
    <property type="entry name" value="FMOXYGENASE"/>
</dbReference>
<keyword evidence="36" id="KW-1185">Reference proteome</keyword>
<dbReference type="GO" id="GO:0034899">
    <property type="term" value="F:trimethylamine monooxygenase activity"/>
    <property type="evidence" value="ECO:0007669"/>
    <property type="project" value="UniProtKB-EC"/>
</dbReference>
<comment type="catalytic activity">
    <reaction evidence="32">
        <text>octan-3-one + NADPH + O2 + H(+) = pentyl propanoate + NADP(+) + H2O</text>
        <dbReference type="Rhea" id="RHEA:54840"/>
        <dbReference type="ChEBI" id="CHEBI:15377"/>
        <dbReference type="ChEBI" id="CHEBI:15378"/>
        <dbReference type="ChEBI" id="CHEBI:15379"/>
        <dbReference type="ChEBI" id="CHEBI:57783"/>
        <dbReference type="ChEBI" id="CHEBI:58349"/>
        <dbReference type="ChEBI" id="CHEBI:80946"/>
        <dbReference type="ChEBI" id="CHEBI:87373"/>
    </reaction>
    <physiologicalReaction direction="left-to-right" evidence="32">
        <dbReference type="Rhea" id="RHEA:54841"/>
    </physiologicalReaction>
</comment>
<gene>
    <name evidence="37" type="primary">LOC113798541</name>
</gene>
<comment type="catalytic activity">
    <reaction evidence="30">
        <text>heptan-4-one + NADPH + O2 + H(+) = propyl butanoate + NADP(+) + H2O</text>
        <dbReference type="Rhea" id="RHEA:54852"/>
        <dbReference type="ChEBI" id="CHEBI:15377"/>
        <dbReference type="ChEBI" id="CHEBI:15378"/>
        <dbReference type="ChEBI" id="CHEBI:15379"/>
        <dbReference type="ChEBI" id="CHEBI:57783"/>
        <dbReference type="ChEBI" id="CHEBI:58349"/>
        <dbReference type="ChEBI" id="CHEBI:89484"/>
        <dbReference type="ChEBI" id="CHEBI:89719"/>
    </reaction>
    <physiologicalReaction direction="left-to-right" evidence="30">
        <dbReference type="Rhea" id="RHEA:54853"/>
    </physiologicalReaction>
</comment>
<evidence type="ECO:0000256" key="25">
    <source>
        <dbReference type="ARBA" id="ARBA00047977"/>
    </source>
</evidence>
<evidence type="ECO:0000256" key="21">
    <source>
        <dbReference type="ARBA" id="ARBA00047426"/>
    </source>
</evidence>
<dbReference type="GO" id="GO:0004499">
    <property type="term" value="F:N,N-dimethylaniline monooxygenase activity"/>
    <property type="evidence" value="ECO:0007669"/>
    <property type="project" value="UniProtKB-UniRule"/>
</dbReference>
<dbReference type="KEGG" id="dpte:113798541"/>
<keyword evidence="14 33" id="KW-0560">Oxidoreductase</keyword>
<comment type="subcellular location">
    <subcellularLocation>
        <location evidence="2">Endoplasmic reticulum membrane</location>
        <topology evidence="2">Single-pass membrane protein</topology>
    </subcellularLocation>
    <subcellularLocation>
        <location evidence="3">Microsome membrane</location>
    </subcellularLocation>
</comment>
<evidence type="ECO:0000256" key="1">
    <source>
        <dbReference type="ARBA" id="ARBA00001974"/>
    </source>
</evidence>
<keyword evidence="12 33" id="KW-0521">NADP</keyword>
<evidence type="ECO:0000256" key="34">
    <source>
        <dbReference type="RuleBase" id="RU361177"/>
    </source>
</evidence>
<comment type="catalytic activity">
    <reaction evidence="22">
        <text>heptan-2-one + NADPH + O2 + H(+) = pentyl acetate + NADP(+) + H2O</text>
        <dbReference type="Rhea" id="RHEA:54836"/>
        <dbReference type="ChEBI" id="CHEBI:5672"/>
        <dbReference type="ChEBI" id="CHEBI:15377"/>
        <dbReference type="ChEBI" id="CHEBI:15378"/>
        <dbReference type="ChEBI" id="CHEBI:15379"/>
        <dbReference type="ChEBI" id="CHEBI:57783"/>
        <dbReference type="ChEBI" id="CHEBI:58349"/>
        <dbReference type="ChEBI" id="CHEBI:87362"/>
    </reaction>
    <physiologicalReaction direction="left-to-right" evidence="22">
        <dbReference type="Rhea" id="RHEA:54837"/>
    </physiologicalReaction>
</comment>
<evidence type="ECO:0000256" key="24">
    <source>
        <dbReference type="ARBA" id="ARBA00047864"/>
    </source>
</evidence>
<comment type="catalytic activity">
    <reaction evidence="26">
        <text>hypotaurine + NADPH + O2 + H(+) = taurine + NADP(+) + H2O</text>
        <dbReference type="Rhea" id="RHEA:69819"/>
        <dbReference type="ChEBI" id="CHEBI:15377"/>
        <dbReference type="ChEBI" id="CHEBI:15378"/>
        <dbReference type="ChEBI" id="CHEBI:15379"/>
        <dbReference type="ChEBI" id="CHEBI:57783"/>
        <dbReference type="ChEBI" id="CHEBI:57853"/>
        <dbReference type="ChEBI" id="CHEBI:58349"/>
        <dbReference type="ChEBI" id="CHEBI:507393"/>
        <dbReference type="EC" id="1.14.13.8"/>
    </reaction>
    <physiologicalReaction direction="left-to-right" evidence="26">
        <dbReference type="Rhea" id="RHEA:69820"/>
    </physiologicalReaction>
</comment>
<dbReference type="Pfam" id="PF00743">
    <property type="entry name" value="FMO-like"/>
    <property type="match status" value="1"/>
</dbReference>
<dbReference type="PIRSF" id="PIRSF000332">
    <property type="entry name" value="FMO"/>
    <property type="match status" value="1"/>
</dbReference>
<name>A0A6P6YJG9_DERPT</name>
<evidence type="ECO:0000256" key="8">
    <source>
        <dbReference type="ARBA" id="ARBA00022692"/>
    </source>
</evidence>
<evidence type="ECO:0000256" key="5">
    <source>
        <dbReference type="ARBA" id="ARBA00022481"/>
    </source>
</evidence>
<evidence type="ECO:0000256" key="32">
    <source>
        <dbReference type="ARBA" id="ARBA00049475"/>
    </source>
</evidence>
<evidence type="ECO:0000256" key="12">
    <source>
        <dbReference type="ARBA" id="ARBA00022857"/>
    </source>
</evidence>
<dbReference type="RefSeq" id="XP_027204901.1">
    <property type="nucleotide sequence ID" value="XM_027349100.1"/>
</dbReference>
<evidence type="ECO:0000256" key="15">
    <source>
        <dbReference type="ARBA" id="ARBA00023033"/>
    </source>
</evidence>
<dbReference type="OMA" id="HRISGQH"/>
<dbReference type="InterPro" id="IPR000960">
    <property type="entry name" value="Flavin_mOase"/>
</dbReference>
<comment type="catalytic activity">
    <reaction evidence="27">
        <text>trimethylamine + NADPH + O2 = trimethylamine N-oxide + NADP(+) + H2O</text>
        <dbReference type="Rhea" id="RHEA:31979"/>
        <dbReference type="ChEBI" id="CHEBI:15377"/>
        <dbReference type="ChEBI" id="CHEBI:15379"/>
        <dbReference type="ChEBI" id="CHEBI:15724"/>
        <dbReference type="ChEBI" id="CHEBI:57783"/>
        <dbReference type="ChEBI" id="CHEBI:58349"/>
        <dbReference type="ChEBI" id="CHEBI:58389"/>
        <dbReference type="EC" id="1.14.13.148"/>
    </reaction>
    <physiologicalReaction direction="left-to-right" evidence="27">
        <dbReference type="Rhea" id="RHEA:31980"/>
    </physiologicalReaction>
</comment>
<reference evidence="37" key="1">
    <citation type="submission" date="2025-08" db="UniProtKB">
        <authorList>
            <consortium name="RefSeq"/>
        </authorList>
    </citation>
    <scope>IDENTIFICATION</scope>
    <source>
        <strain evidence="37">Airmid</strain>
    </source>
</reference>
<dbReference type="GO" id="GO:0005789">
    <property type="term" value="C:endoplasmic reticulum membrane"/>
    <property type="evidence" value="ECO:0007669"/>
    <property type="project" value="UniProtKB-SubCell"/>
</dbReference>
<dbReference type="GO" id="GO:0050660">
    <property type="term" value="F:flavin adenine dinucleotide binding"/>
    <property type="evidence" value="ECO:0007669"/>
    <property type="project" value="InterPro"/>
</dbReference>
<comment type="catalytic activity">
    <reaction evidence="25">
        <text>hexan-3-one + NADPH + O2 + H(+) = ethyl butanoate + NADP(+) + H2O</text>
        <dbReference type="Rhea" id="RHEA:54844"/>
        <dbReference type="ChEBI" id="CHEBI:15377"/>
        <dbReference type="ChEBI" id="CHEBI:15378"/>
        <dbReference type="ChEBI" id="CHEBI:15379"/>
        <dbReference type="ChEBI" id="CHEBI:57783"/>
        <dbReference type="ChEBI" id="CHEBI:58349"/>
        <dbReference type="ChEBI" id="CHEBI:88764"/>
        <dbReference type="ChEBI" id="CHEBI:89891"/>
    </reaction>
    <physiologicalReaction direction="left-to-right" evidence="25">
        <dbReference type="Rhea" id="RHEA:54845"/>
    </physiologicalReaction>
</comment>
<dbReference type="Proteomes" id="UP000515146">
    <property type="component" value="Unplaced"/>
</dbReference>
<keyword evidence="11" id="KW-0492">Microsome</keyword>
<evidence type="ECO:0000256" key="6">
    <source>
        <dbReference type="ARBA" id="ARBA00022553"/>
    </source>
</evidence>
<evidence type="ECO:0000313" key="37">
    <source>
        <dbReference type="RefSeq" id="XP_027204901.1"/>
    </source>
</evidence>
<evidence type="ECO:0000256" key="31">
    <source>
        <dbReference type="ARBA" id="ARBA00049443"/>
    </source>
</evidence>
<dbReference type="InterPro" id="IPR020946">
    <property type="entry name" value="Flavin_mOase-like"/>
</dbReference>
<comment type="function">
    <text evidence="19">Broad spectrum monooxygenase that catalyzes the oxygenation of a wide variety of nitrogen- and sulfur-containing compounds including xenobiotics. Catalyzes the S-oxygenation of hypotaurine to produce taurine, an organic osmolyte involved in cell volume regulation as well as a variety of cytoprotective and developmental processes. In vitro, catalyzes the N-oxygenation of trimethylamine (TMA) to produce trimethylamine N-oxide (TMAO) and could therefore participate to the detoxification of this compound that is generated by the action of gut microbiota from dietary precursors such as choline, choline containing compounds, betaine or L-carnitine.</text>
</comment>
<keyword evidence="15 33" id="KW-0503">Monooxygenase</keyword>
<evidence type="ECO:0000313" key="36">
    <source>
        <dbReference type="Proteomes" id="UP000515146"/>
    </source>
</evidence>
<evidence type="ECO:0000256" key="7">
    <source>
        <dbReference type="ARBA" id="ARBA00022630"/>
    </source>
</evidence>
<comment type="catalytic activity">
    <reaction evidence="28">
        <text>octan-3-one + NADPH + O2 + H(+) = ethyl hexanoate + NADP(+) + H2O</text>
        <dbReference type="Rhea" id="RHEA:54856"/>
        <dbReference type="ChEBI" id="CHEBI:15377"/>
        <dbReference type="ChEBI" id="CHEBI:15378"/>
        <dbReference type="ChEBI" id="CHEBI:15379"/>
        <dbReference type="ChEBI" id="CHEBI:57783"/>
        <dbReference type="ChEBI" id="CHEBI:58349"/>
        <dbReference type="ChEBI" id="CHEBI:80946"/>
        <dbReference type="ChEBI" id="CHEBI:86055"/>
    </reaction>
    <physiologicalReaction direction="left-to-right" evidence="28">
        <dbReference type="Rhea" id="RHEA:54857"/>
    </physiologicalReaction>
</comment>